<name>A0ABW0WB13_9BACL</name>
<dbReference type="Pfam" id="PF00528">
    <property type="entry name" value="BPD_transp_1"/>
    <property type="match status" value="1"/>
</dbReference>
<evidence type="ECO:0000256" key="2">
    <source>
        <dbReference type="ARBA" id="ARBA00022448"/>
    </source>
</evidence>
<organism evidence="9 10">
    <name type="scientific">Paenibacillus solisilvae</name>
    <dbReference type="NCBI Taxonomy" id="2486751"/>
    <lineage>
        <taxon>Bacteria</taxon>
        <taxon>Bacillati</taxon>
        <taxon>Bacillota</taxon>
        <taxon>Bacilli</taxon>
        <taxon>Bacillales</taxon>
        <taxon>Paenibacillaceae</taxon>
        <taxon>Paenibacillus</taxon>
    </lineage>
</organism>
<keyword evidence="5 7" id="KW-1133">Transmembrane helix</keyword>
<dbReference type="InterPro" id="IPR035906">
    <property type="entry name" value="MetI-like_sf"/>
</dbReference>
<evidence type="ECO:0000256" key="7">
    <source>
        <dbReference type="RuleBase" id="RU363032"/>
    </source>
</evidence>
<dbReference type="Gene3D" id="1.10.3720.10">
    <property type="entry name" value="MetI-like"/>
    <property type="match status" value="1"/>
</dbReference>
<keyword evidence="10" id="KW-1185">Reference proteome</keyword>
<accession>A0ABW0WB13</accession>
<feature type="transmembrane region" description="Helical" evidence="7">
    <location>
        <begin position="201"/>
        <end position="222"/>
    </location>
</feature>
<keyword evidence="4 7" id="KW-0812">Transmembrane</keyword>
<feature type="domain" description="ABC transmembrane type-1" evidence="8">
    <location>
        <begin position="68"/>
        <end position="282"/>
    </location>
</feature>
<dbReference type="PROSITE" id="PS50928">
    <property type="entry name" value="ABC_TM1"/>
    <property type="match status" value="1"/>
</dbReference>
<dbReference type="RefSeq" id="WP_379192536.1">
    <property type="nucleotide sequence ID" value="NZ_JBHSOW010000134.1"/>
</dbReference>
<keyword evidence="2 7" id="KW-0813">Transport</keyword>
<evidence type="ECO:0000256" key="5">
    <source>
        <dbReference type="ARBA" id="ARBA00022989"/>
    </source>
</evidence>
<dbReference type="SUPFAM" id="SSF161098">
    <property type="entry name" value="MetI-like"/>
    <property type="match status" value="1"/>
</dbReference>
<evidence type="ECO:0000256" key="6">
    <source>
        <dbReference type="ARBA" id="ARBA00023136"/>
    </source>
</evidence>
<feature type="transmembrane region" description="Helical" evidence="7">
    <location>
        <begin position="158"/>
        <end position="180"/>
    </location>
</feature>
<keyword evidence="6 7" id="KW-0472">Membrane</keyword>
<dbReference type="EMBL" id="JBHSOW010000134">
    <property type="protein sequence ID" value="MFC5653701.1"/>
    <property type="molecule type" value="Genomic_DNA"/>
</dbReference>
<feature type="transmembrane region" description="Helical" evidence="7">
    <location>
        <begin position="68"/>
        <end position="93"/>
    </location>
</feature>
<feature type="transmembrane region" description="Helical" evidence="7">
    <location>
        <begin position="261"/>
        <end position="283"/>
    </location>
</feature>
<evidence type="ECO:0000256" key="3">
    <source>
        <dbReference type="ARBA" id="ARBA00022475"/>
    </source>
</evidence>
<dbReference type="PANTHER" id="PTHR30193">
    <property type="entry name" value="ABC TRANSPORTER PERMEASE PROTEIN"/>
    <property type="match status" value="1"/>
</dbReference>
<reference evidence="10" key="1">
    <citation type="journal article" date="2019" name="Int. J. Syst. Evol. Microbiol.">
        <title>The Global Catalogue of Microorganisms (GCM) 10K type strain sequencing project: providing services to taxonomists for standard genome sequencing and annotation.</title>
        <authorList>
            <consortium name="The Broad Institute Genomics Platform"/>
            <consortium name="The Broad Institute Genome Sequencing Center for Infectious Disease"/>
            <person name="Wu L."/>
            <person name="Ma J."/>
        </authorList>
    </citation>
    <scope>NUCLEOTIDE SEQUENCE [LARGE SCALE GENOMIC DNA]</scope>
    <source>
        <strain evidence="10">CGMCC 1.3240</strain>
    </source>
</reference>
<evidence type="ECO:0000313" key="10">
    <source>
        <dbReference type="Proteomes" id="UP001596047"/>
    </source>
</evidence>
<feature type="transmembrane region" description="Helical" evidence="7">
    <location>
        <begin position="12"/>
        <end position="30"/>
    </location>
</feature>
<proteinExistence type="inferred from homology"/>
<feature type="transmembrane region" description="Helical" evidence="7">
    <location>
        <begin position="105"/>
        <end position="125"/>
    </location>
</feature>
<keyword evidence="3" id="KW-1003">Cell membrane</keyword>
<sequence length="294" mass="32913">MNKLLKQIQYQVFLIPILIFYTVFTIYPLIKSFVLSFTDFDGYTKVYNFIGIQNYIKIFHDDAIVSGISYTLLFALCSTVLITLLAIPLALILDRNFLTKNIHRAIFFFPSIPSGLLLAYIWGFILSPISSGVLNKMLKNVFGIGPQPWLSDPLLAKMSTILVSTWAGAGWHAVLYLAFLQGIPKDYFEAAAIDGASRLQNIRYITLPLLAPAMTVSIMLLLTGGLKVFEIPFALTKGGPGFETHTITQVIVLRGISETHYGLASAMSIVFFLIVLLLTYLQVSWMQKREARIQ</sequence>
<comment type="caution">
    <text evidence="9">The sequence shown here is derived from an EMBL/GenBank/DDBJ whole genome shotgun (WGS) entry which is preliminary data.</text>
</comment>
<protein>
    <submittedName>
        <fullName evidence="9">Carbohydrate ABC transporter permease</fullName>
    </submittedName>
</protein>
<comment type="subcellular location">
    <subcellularLocation>
        <location evidence="1 7">Cell membrane</location>
        <topology evidence="1 7">Multi-pass membrane protein</topology>
    </subcellularLocation>
</comment>
<comment type="similarity">
    <text evidence="7">Belongs to the binding-protein-dependent transport system permease family.</text>
</comment>
<evidence type="ECO:0000256" key="4">
    <source>
        <dbReference type="ARBA" id="ARBA00022692"/>
    </source>
</evidence>
<dbReference type="PANTHER" id="PTHR30193:SF37">
    <property type="entry name" value="INNER MEMBRANE ABC TRANSPORTER PERMEASE PROTEIN YCJO"/>
    <property type="match status" value="1"/>
</dbReference>
<evidence type="ECO:0000259" key="8">
    <source>
        <dbReference type="PROSITE" id="PS50928"/>
    </source>
</evidence>
<dbReference type="InterPro" id="IPR051393">
    <property type="entry name" value="ABC_transporter_permease"/>
</dbReference>
<gene>
    <name evidence="9" type="ORF">ACFPYJ_32225</name>
</gene>
<dbReference type="InterPro" id="IPR000515">
    <property type="entry name" value="MetI-like"/>
</dbReference>
<dbReference type="CDD" id="cd06261">
    <property type="entry name" value="TM_PBP2"/>
    <property type="match status" value="1"/>
</dbReference>
<dbReference type="Proteomes" id="UP001596047">
    <property type="component" value="Unassembled WGS sequence"/>
</dbReference>
<evidence type="ECO:0000256" key="1">
    <source>
        <dbReference type="ARBA" id="ARBA00004651"/>
    </source>
</evidence>
<evidence type="ECO:0000313" key="9">
    <source>
        <dbReference type="EMBL" id="MFC5653701.1"/>
    </source>
</evidence>